<proteinExistence type="predicted"/>
<sequence length="106" mass="12752">MEAFLQFITVIYMHLIKNFEKTLCFCFTIAFTFSIILRKLGKNSEKAKTSFDTAFNSWHVLFFYFSFKKEIYYFGGLPRFFFLCFCCVFGTFTKHYRKYFLKAACT</sequence>
<organism evidence="2 3">
    <name type="scientific">Malus domestica</name>
    <name type="common">Apple</name>
    <name type="synonym">Pyrus malus</name>
    <dbReference type="NCBI Taxonomy" id="3750"/>
    <lineage>
        <taxon>Eukaryota</taxon>
        <taxon>Viridiplantae</taxon>
        <taxon>Streptophyta</taxon>
        <taxon>Embryophyta</taxon>
        <taxon>Tracheophyta</taxon>
        <taxon>Spermatophyta</taxon>
        <taxon>Magnoliopsida</taxon>
        <taxon>eudicotyledons</taxon>
        <taxon>Gunneridae</taxon>
        <taxon>Pentapetalae</taxon>
        <taxon>rosids</taxon>
        <taxon>fabids</taxon>
        <taxon>Rosales</taxon>
        <taxon>Rosaceae</taxon>
        <taxon>Amygdaloideae</taxon>
        <taxon>Maleae</taxon>
        <taxon>Malus</taxon>
    </lineage>
</organism>
<evidence type="ECO:0000313" key="2">
    <source>
        <dbReference type="EMBL" id="RXH76902.1"/>
    </source>
</evidence>
<keyword evidence="1" id="KW-1133">Transmembrane helix</keyword>
<keyword evidence="1" id="KW-0812">Transmembrane</keyword>
<evidence type="ECO:0000256" key="1">
    <source>
        <dbReference type="SAM" id="Phobius"/>
    </source>
</evidence>
<feature type="transmembrane region" description="Helical" evidence="1">
    <location>
        <begin position="19"/>
        <end position="37"/>
    </location>
</feature>
<reference evidence="2 3" key="1">
    <citation type="submission" date="2018-10" db="EMBL/GenBank/DDBJ databases">
        <title>A high-quality apple genome assembly.</title>
        <authorList>
            <person name="Hu J."/>
        </authorList>
    </citation>
    <scope>NUCLEOTIDE SEQUENCE [LARGE SCALE GENOMIC DNA]</scope>
    <source>
        <strain evidence="3">cv. HFTH1</strain>
        <tissue evidence="2">Young leaf</tissue>
    </source>
</reference>
<accession>A0A498I3T9</accession>
<dbReference type="AlphaFoldDB" id="A0A498I3T9"/>
<keyword evidence="3" id="KW-1185">Reference proteome</keyword>
<evidence type="ECO:0000313" key="3">
    <source>
        <dbReference type="Proteomes" id="UP000290289"/>
    </source>
</evidence>
<protein>
    <submittedName>
        <fullName evidence="2">Uncharacterized protein</fullName>
    </submittedName>
</protein>
<dbReference type="EMBL" id="RDQH01000340">
    <property type="protein sequence ID" value="RXH76902.1"/>
    <property type="molecule type" value="Genomic_DNA"/>
</dbReference>
<gene>
    <name evidence="2" type="ORF">DVH24_019790</name>
</gene>
<dbReference type="Proteomes" id="UP000290289">
    <property type="component" value="Chromosome 14"/>
</dbReference>
<name>A0A498I3T9_MALDO</name>
<keyword evidence="1" id="KW-0472">Membrane</keyword>
<comment type="caution">
    <text evidence="2">The sequence shown here is derived from an EMBL/GenBank/DDBJ whole genome shotgun (WGS) entry which is preliminary data.</text>
</comment>
<feature type="transmembrane region" description="Helical" evidence="1">
    <location>
        <begin position="71"/>
        <end position="92"/>
    </location>
</feature>